<keyword evidence="1" id="KW-0472">Membrane</keyword>
<gene>
    <name evidence="2" type="ORF">EGYM00163_LOCUS28203</name>
</gene>
<evidence type="ECO:0000256" key="1">
    <source>
        <dbReference type="SAM" id="Phobius"/>
    </source>
</evidence>
<keyword evidence="1" id="KW-1133">Transmembrane helix</keyword>
<accession>A0A7S4LAP6</accession>
<dbReference type="AlphaFoldDB" id="A0A7S4LAP6"/>
<dbReference type="EMBL" id="HBJA01080664">
    <property type="protein sequence ID" value="CAE0817041.1"/>
    <property type="molecule type" value="Transcribed_RNA"/>
</dbReference>
<keyword evidence="1" id="KW-0812">Transmembrane</keyword>
<evidence type="ECO:0000313" key="2">
    <source>
        <dbReference type="EMBL" id="CAE0817041.1"/>
    </source>
</evidence>
<feature type="transmembrane region" description="Helical" evidence="1">
    <location>
        <begin position="62"/>
        <end position="84"/>
    </location>
</feature>
<proteinExistence type="predicted"/>
<name>A0A7S4LAP6_9EUGL</name>
<protein>
    <submittedName>
        <fullName evidence="2">Uncharacterized protein</fullName>
    </submittedName>
</protein>
<organism evidence="2">
    <name type="scientific">Eutreptiella gymnastica</name>
    <dbReference type="NCBI Taxonomy" id="73025"/>
    <lineage>
        <taxon>Eukaryota</taxon>
        <taxon>Discoba</taxon>
        <taxon>Euglenozoa</taxon>
        <taxon>Euglenida</taxon>
        <taxon>Spirocuta</taxon>
        <taxon>Euglenophyceae</taxon>
        <taxon>Eutreptiales</taxon>
        <taxon>Eutreptiaceae</taxon>
        <taxon>Eutreptiella</taxon>
    </lineage>
</organism>
<reference evidence="2" key="1">
    <citation type="submission" date="2021-01" db="EMBL/GenBank/DDBJ databases">
        <authorList>
            <person name="Corre E."/>
            <person name="Pelletier E."/>
            <person name="Niang G."/>
            <person name="Scheremetjew M."/>
            <person name="Finn R."/>
            <person name="Kale V."/>
            <person name="Holt S."/>
            <person name="Cochrane G."/>
            <person name="Meng A."/>
            <person name="Brown T."/>
            <person name="Cohen L."/>
        </authorList>
    </citation>
    <scope>NUCLEOTIDE SEQUENCE</scope>
    <source>
        <strain evidence="2">CCMP1594</strain>
    </source>
</reference>
<sequence>MGHDTPFRRSCLFQVASGCTAMAAPAPETQVNRDACCMWVWQVPPREEPYSTSSFHFRVRSCISIVLSVAGCALRVVIALLGAWDGTHFAHHSPFLRHSLCKICVHLKFLPGACLCETSFLLKKKY</sequence>